<organism evidence="1 2">
    <name type="scientific">Desulfosudis oleivorans (strain DSM 6200 / JCM 39069 / Hxd3)</name>
    <name type="common">Desulfococcus oleovorans</name>
    <dbReference type="NCBI Taxonomy" id="96561"/>
    <lineage>
        <taxon>Bacteria</taxon>
        <taxon>Pseudomonadati</taxon>
        <taxon>Thermodesulfobacteriota</taxon>
        <taxon>Desulfobacteria</taxon>
        <taxon>Desulfobacterales</taxon>
        <taxon>Desulfosudaceae</taxon>
        <taxon>Desulfosudis</taxon>
    </lineage>
</organism>
<proteinExistence type="predicted"/>
<reference evidence="1 2" key="1">
    <citation type="submission" date="2007-10" db="EMBL/GenBank/DDBJ databases">
        <title>Complete sequence of Desulfococcus oleovorans Hxd3.</title>
        <authorList>
            <consortium name="US DOE Joint Genome Institute"/>
            <person name="Copeland A."/>
            <person name="Lucas S."/>
            <person name="Lapidus A."/>
            <person name="Barry K."/>
            <person name="Glavina del Rio T."/>
            <person name="Dalin E."/>
            <person name="Tice H."/>
            <person name="Pitluck S."/>
            <person name="Kiss H."/>
            <person name="Brettin T."/>
            <person name="Bruce D."/>
            <person name="Detter J.C."/>
            <person name="Han C."/>
            <person name="Schmutz J."/>
            <person name="Larimer F."/>
            <person name="Land M."/>
            <person name="Hauser L."/>
            <person name="Kyrpides N."/>
            <person name="Kim E."/>
            <person name="Wawrik B."/>
            <person name="Richardson P."/>
        </authorList>
    </citation>
    <scope>NUCLEOTIDE SEQUENCE [LARGE SCALE GENOMIC DNA]</scope>
    <source>
        <strain evidence="2">DSM 6200 / JCM 39069 / Hxd3</strain>
    </source>
</reference>
<evidence type="ECO:0000313" key="2">
    <source>
        <dbReference type="Proteomes" id="UP000008561"/>
    </source>
</evidence>
<evidence type="ECO:0000313" key="1">
    <source>
        <dbReference type="EMBL" id="ABW68535.1"/>
    </source>
</evidence>
<dbReference type="AlphaFoldDB" id="A8ZXF6"/>
<dbReference type="RefSeq" id="WP_012176146.1">
    <property type="nucleotide sequence ID" value="NC_009943.1"/>
</dbReference>
<name>A8ZXF6_DESOH</name>
<dbReference type="eggNOG" id="ENOG502ZAPC">
    <property type="taxonomic scope" value="Bacteria"/>
</dbReference>
<dbReference type="KEGG" id="dol:Dole_2732"/>
<keyword evidence="2" id="KW-1185">Reference proteome</keyword>
<accession>A8ZXF6</accession>
<dbReference type="HOGENOM" id="CLU_911486_0_0_7"/>
<protein>
    <submittedName>
        <fullName evidence="1">Uncharacterized protein</fullName>
    </submittedName>
</protein>
<dbReference type="Proteomes" id="UP000008561">
    <property type="component" value="Chromosome"/>
</dbReference>
<dbReference type="EMBL" id="CP000859">
    <property type="protein sequence ID" value="ABW68535.1"/>
    <property type="molecule type" value="Genomic_DNA"/>
</dbReference>
<gene>
    <name evidence="1" type="ordered locus">Dole_2732</name>
</gene>
<sequence>MKDQNQKIESIISTLHRISAEEESVRKYINTTRYQTDLLQNLDIWNQICSSLDTTGDTTLSIEEYLVSDYPENDGLKYIYTYGLLQSLFIQQEAVKHLSEAFEVDFKINDQLKKVRAIRNASIGHPTKNRVRGTVFYNYISRITLSKFGFTLLRSSKGDRDEFIDVDLLSIFTAQVNEIEKSYKLISTKLIEADKMHREKYKNKLIVDIFHSSIGYQFSKIAEGIYSTSTPHHRSFGLKMLESVEKTYLEFENALKERNELNDYIEHDLEQYKHAITILKSFLTEENENMTERDARIYLFYIREKHVHFVEVAKEVDEEYTKKV</sequence>